<dbReference type="InterPro" id="IPR011044">
    <property type="entry name" value="Quino_amine_DH_bsu"/>
</dbReference>
<keyword evidence="1" id="KW-0732">Signal</keyword>
<proteinExistence type="predicted"/>
<dbReference type="SUPFAM" id="SSF50969">
    <property type="entry name" value="YVTN repeat-like/Quinoprotein amine dehydrogenase"/>
    <property type="match status" value="1"/>
</dbReference>
<organism evidence="2 3">
    <name type="scientific">Canibacter oris</name>
    <dbReference type="NCBI Taxonomy" id="1365628"/>
    <lineage>
        <taxon>Bacteria</taxon>
        <taxon>Bacillati</taxon>
        <taxon>Actinomycetota</taxon>
        <taxon>Actinomycetes</taxon>
        <taxon>Micrococcales</taxon>
        <taxon>Microbacteriaceae</taxon>
        <taxon>Canibacter</taxon>
    </lineage>
</organism>
<dbReference type="RefSeq" id="WP_246332250.1">
    <property type="nucleotide sequence ID" value="NZ_JACIFD010000009.1"/>
</dbReference>
<gene>
    <name evidence="2" type="ORF">F5897_001032</name>
</gene>
<protein>
    <recommendedName>
        <fullName evidence="4">Lipoprotein</fullName>
    </recommendedName>
</protein>
<evidence type="ECO:0000256" key="1">
    <source>
        <dbReference type="SAM" id="SignalP"/>
    </source>
</evidence>
<accession>A0A840DNV6</accession>
<dbReference type="AlphaFoldDB" id="A0A840DNV6"/>
<evidence type="ECO:0000313" key="2">
    <source>
        <dbReference type="EMBL" id="MBB4071718.1"/>
    </source>
</evidence>
<evidence type="ECO:0008006" key="4">
    <source>
        <dbReference type="Google" id="ProtNLM"/>
    </source>
</evidence>
<feature type="signal peptide" evidence="1">
    <location>
        <begin position="1"/>
        <end position="19"/>
    </location>
</feature>
<comment type="caution">
    <text evidence="2">The sequence shown here is derived from an EMBL/GenBank/DDBJ whole genome shotgun (WGS) entry which is preliminary data.</text>
</comment>
<dbReference type="Proteomes" id="UP000571183">
    <property type="component" value="Unassembled WGS sequence"/>
</dbReference>
<feature type="chain" id="PRO_5038692027" description="Lipoprotein" evidence="1">
    <location>
        <begin position="20"/>
        <end position="416"/>
    </location>
</feature>
<dbReference type="EMBL" id="JACIFD010000009">
    <property type="protein sequence ID" value="MBB4071718.1"/>
    <property type="molecule type" value="Genomic_DNA"/>
</dbReference>
<evidence type="ECO:0000313" key="3">
    <source>
        <dbReference type="Proteomes" id="UP000571183"/>
    </source>
</evidence>
<dbReference type="PROSITE" id="PS51257">
    <property type="entry name" value="PROKAR_LIPOPROTEIN"/>
    <property type="match status" value="1"/>
</dbReference>
<name>A0A840DNV6_9MICO</name>
<dbReference type="InterPro" id="IPR015943">
    <property type="entry name" value="WD40/YVTN_repeat-like_dom_sf"/>
</dbReference>
<dbReference type="Gene3D" id="2.130.10.10">
    <property type="entry name" value="YVTN repeat-like/Quinoprotein amine dehydrogenase"/>
    <property type="match status" value="1"/>
</dbReference>
<sequence length="416" mass="44618">MKKMKQLFVLGASASLLLAGCTAETAHEEHVDHGHGVVTPENFTEVASLERRAVLAVDGGLMTVNLATGEIVNEVAHEGFLRLDQAGDNRHLLVTAGDEFKLFDAGLVAEKHDDHYHYFQGDPQLTNISFKAPKAGHVVVHDGYTTLFADGDGSYQVVETEHIAHAGEETQKASTGAAHHGVALRLSDGSLFHTEGTTESRSVLKVTKDGKTVAETADCPGSHGEATAQPNAGGDVVVMGCTNGPFVYKDGAFHKVPVNDAYARSGNLAGSEQSPIVLGDYKVDKDAEPVERPTRVALINTENVSLQLVELGSAYWFRSLGRGPAGEGLVLTYDGNLNVIDQNSGEVTKRVPVISEWQEKDDWQEPGPILKVSGSWGYVTDAVKNELVVVDLTSFEVTKRIPLSKPVVEMEIVSGK</sequence>
<keyword evidence="3" id="KW-1185">Reference proteome</keyword>
<reference evidence="2" key="1">
    <citation type="submission" date="2020-08" db="EMBL/GenBank/DDBJ databases">
        <title>Sequencing the genomes of 1000 actinobacteria strains.</title>
        <authorList>
            <person name="Klenk H.-P."/>
        </authorList>
    </citation>
    <scope>NUCLEOTIDE SEQUENCE [LARGE SCALE GENOMIC DNA]</scope>
    <source>
        <strain evidence="2">DSM 27064</strain>
    </source>
</reference>